<reference evidence="1" key="1">
    <citation type="submission" date="2022-06" db="EMBL/GenBank/DDBJ databases">
        <title>Fusarium solani species complex genomes reveal bases of compartmentalisation and animal pathogenesis.</title>
        <authorList>
            <person name="Tsai I.J."/>
        </authorList>
    </citation>
    <scope>NUCLEOTIDE SEQUENCE</scope>
    <source>
        <strain evidence="1">Fu6.1</strain>
    </source>
</reference>
<comment type="caution">
    <text evidence="1">The sequence shown here is derived from an EMBL/GenBank/DDBJ whole genome shotgun (WGS) entry which is preliminary data.</text>
</comment>
<dbReference type="EMBL" id="CM046512">
    <property type="protein sequence ID" value="KAI8654457.1"/>
    <property type="molecule type" value="Genomic_DNA"/>
</dbReference>
<proteinExistence type="predicted"/>
<name>A0ACC0QJP4_9HYPO</name>
<sequence>MGFGNPRPAAILASQWTLIVVATAVIAARVYLRLKIQNRRMLNSDIIMCTAWVFAIITAAFGPVFARMGALEPDVHTSLQGYKGELDDLELVLQLFFAVNFPFYTTFYLCKAALLAVYLQVFPEFMVKRRIFLWATILFVVIAYVVTITLIFTICLPLERNWEISVQKSCPGSSYAILFQVGWGLHFLGDLLVFILPWLILPALNVKRALRLGIYFTFLLGTINIAVCLVRFIAIQQAGEDYSISLSTIVLWSSLDVNVVLVIACLPSLRPYFDSRGSSGYLAENTLALRIRTCTNFSTTTKRKRGRQKISNFRYSERNPSLETAPRNNHNLTHGGCDVSQVEKYGIANQTVRLSGGKKGGGPMMTQFNRGYLSAIETVVGNASSQPLSILTLLASSTSNDAMRPSRANIGFWLLWLCALVWCYLNSIAFFSKKVS</sequence>
<organism evidence="1 2">
    <name type="scientific">Fusarium keratoplasticum</name>
    <dbReference type="NCBI Taxonomy" id="1328300"/>
    <lineage>
        <taxon>Eukaryota</taxon>
        <taxon>Fungi</taxon>
        <taxon>Dikarya</taxon>
        <taxon>Ascomycota</taxon>
        <taxon>Pezizomycotina</taxon>
        <taxon>Sordariomycetes</taxon>
        <taxon>Hypocreomycetidae</taxon>
        <taxon>Hypocreales</taxon>
        <taxon>Nectriaceae</taxon>
        <taxon>Fusarium</taxon>
        <taxon>Fusarium solani species complex</taxon>
    </lineage>
</organism>
<evidence type="ECO:0000313" key="2">
    <source>
        <dbReference type="Proteomes" id="UP001065298"/>
    </source>
</evidence>
<accession>A0ACC0QJP4</accession>
<gene>
    <name evidence="1" type="ORF">NCS57_01191100</name>
</gene>
<protein>
    <submittedName>
        <fullName evidence="1">Uncharacterized protein</fullName>
    </submittedName>
</protein>
<keyword evidence="2" id="KW-1185">Reference proteome</keyword>
<dbReference type="Proteomes" id="UP001065298">
    <property type="component" value="Chromosome 10"/>
</dbReference>
<evidence type="ECO:0000313" key="1">
    <source>
        <dbReference type="EMBL" id="KAI8654457.1"/>
    </source>
</evidence>